<sequence length="398" mass="44250">MPAGLADAHPSRWMTVTQRLPRLLTSGCLCTHEPAHAFGPLPTALPRLAINSEPLRLMESATYIGTVLTSSQRCIFVGHRTQQAVKRANCTWRALTLTSRELPLHLTLDLTATGLDDLECVQHTYAHRVFGLPTHAPVLVPLLDLGLWPLRYRHVLVALQYLRYLVTTATTVPRAALRCALVLTQHGHPSWFSDLAHALLVPPVPVVLDHQAPPNTALAASLISAVQSSLQRHVVLSIQRSQKLSLWQLGLLPTLHTLSSLSLPTLLEQHAYCAIPCYAHRCAIARLLAGIPPLYAIEVLHALHIPCVRRICRFCCIPSALEDEEHILFVCPDRELQAARNASHSALLAQQPPPSFTRQTMSQWHLLPHASSMMTWLRKRPCSWKPPSLGAWLACPWR</sequence>
<protein>
    <recommendedName>
        <fullName evidence="3">Reverse transcriptase zinc-binding domain-containing protein</fullName>
    </recommendedName>
</protein>
<accession>A0A060SHM2</accession>
<evidence type="ECO:0000313" key="1">
    <source>
        <dbReference type="EMBL" id="CDO73691.1"/>
    </source>
</evidence>
<dbReference type="STRING" id="5643.A0A060SHM2"/>
<organism evidence="1 2">
    <name type="scientific">Pycnoporus cinnabarinus</name>
    <name type="common">Cinnabar-red polypore</name>
    <name type="synonym">Trametes cinnabarina</name>
    <dbReference type="NCBI Taxonomy" id="5643"/>
    <lineage>
        <taxon>Eukaryota</taxon>
        <taxon>Fungi</taxon>
        <taxon>Dikarya</taxon>
        <taxon>Basidiomycota</taxon>
        <taxon>Agaricomycotina</taxon>
        <taxon>Agaricomycetes</taxon>
        <taxon>Polyporales</taxon>
        <taxon>Polyporaceae</taxon>
        <taxon>Trametes</taxon>
    </lineage>
</organism>
<evidence type="ECO:0008006" key="3">
    <source>
        <dbReference type="Google" id="ProtNLM"/>
    </source>
</evidence>
<dbReference type="HOGENOM" id="CLU_692871_0_0_1"/>
<dbReference type="OrthoDB" id="2756789at2759"/>
<proteinExistence type="predicted"/>
<dbReference type="OMA" id="CTHEPAH"/>
<dbReference type="Proteomes" id="UP000029665">
    <property type="component" value="Unassembled WGS sequence"/>
</dbReference>
<dbReference type="EMBL" id="CCBP010000123">
    <property type="protein sequence ID" value="CDO73691.1"/>
    <property type="molecule type" value="Genomic_DNA"/>
</dbReference>
<gene>
    <name evidence="1" type="ORF">BN946_scf185015.g19</name>
</gene>
<evidence type="ECO:0000313" key="2">
    <source>
        <dbReference type="Proteomes" id="UP000029665"/>
    </source>
</evidence>
<keyword evidence="2" id="KW-1185">Reference proteome</keyword>
<dbReference type="AlphaFoldDB" id="A0A060SHM2"/>
<reference evidence="1" key="1">
    <citation type="submission" date="2014-01" db="EMBL/GenBank/DDBJ databases">
        <title>The genome of the white-rot fungus Pycnoporus cinnabarinus: a basidiomycete model with a versatile arsenal for lignocellulosic biomass breakdown.</title>
        <authorList>
            <person name="Levasseur A."/>
            <person name="Lomascolo A."/>
            <person name="Ruiz-Duenas F.J."/>
            <person name="Uzan E."/>
            <person name="Piumi F."/>
            <person name="Kues U."/>
            <person name="Ram A.F.J."/>
            <person name="Murat C."/>
            <person name="Haon M."/>
            <person name="Benoit I."/>
            <person name="Arfi Y."/>
            <person name="Chevret D."/>
            <person name="Drula E."/>
            <person name="Kwon M.J."/>
            <person name="Gouret P."/>
            <person name="Lesage-Meessen L."/>
            <person name="Lombard V."/>
            <person name="Mariette J."/>
            <person name="Noirot C."/>
            <person name="Park J."/>
            <person name="Patyshakuliyeva A."/>
            <person name="Wieneger R.A.B."/>
            <person name="Wosten H.A.B."/>
            <person name="Martin F."/>
            <person name="Coutinho P.M."/>
            <person name="de Vries R."/>
            <person name="Martinez A.T."/>
            <person name="Klopp C."/>
            <person name="Pontarotti P."/>
            <person name="Henrissat B."/>
            <person name="Record E."/>
        </authorList>
    </citation>
    <scope>NUCLEOTIDE SEQUENCE [LARGE SCALE GENOMIC DNA]</scope>
    <source>
        <strain evidence="1">BRFM137</strain>
    </source>
</reference>
<name>A0A060SHM2_PYCCI</name>
<comment type="caution">
    <text evidence="1">The sequence shown here is derived from an EMBL/GenBank/DDBJ whole genome shotgun (WGS) entry which is preliminary data.</text>
</comment>